<dbReference type="Proteomes" id="UP000093053">
    <property type="component" value="Chromosome"/>
</dbReference>
<gene>
    <name evidence="1" type="ORF">BBK82_37640</name>
</gene>
<accession>A0A1B2HT21</accession>
<dbReference type="EMBL" id="CP016793">
    <property type="protein sequence ID" value="ANZ40861.1"/>
    <property type="molecule type" value="Genomic_DNA"/>
</dbReference>
<keyword evidence="2" id="KW-1185">Reference proteome</keyword>
<dbReference type="AlphaFoldDB" id="A0A1B2HT21"/>
<proteinExistence type="predicted"/>
<evidence type="ECO:0000313" key="2">
    <source>
        <dbReference type="Proteomes" id="UP000093053"/>
    </source>
</evidence>
<dbReference type="RefSeq" id="WP_065919198.1">
    <property type="nucleotide sequence ID" value="NZ_CP016793.1"/>
</dbReference>
<dbReference type="KEGG" id="led:BBK82_37640"/>
<protein>
    <submittedName>
        <fullName evidence="1">Uncharacterized protein</fullName>
    </submittedName>
</protein>
<dbReference type="STRING" id="1586287.BBK82_37640"/>
<sequence>MSDYRGLGFDPVPGDAGAVAAASERCRRQVEVPEPPAGWSGAAAEAFAARSPGPRRARHGAAHAGCGRGHVGRLGGTVLANQRRAEELDRRARAAAEVEDADNAVVLASFRGGPEHVAASRGWRSSGVSSTVCWRARVTWRPTTAAPRGGSRNGCGCW</sequence>
<reference evidence="1 2" key="1">
    <citation type="submission" date="2016-07" db="EMBL/GenBank/DDBJ databases">
        <title>Complete genome sequence of the Lentzea guizhouensis DHS C013.</title>
        <authorList>
            <person name="Cao C."/>
        </authorList>
    </citation>
    <scope>NUCLEOTIDE SEQUENCE [LARGE SCALE GENOMIC DNA]</scope>
    <source>
        <strain evidence="1 2">DHS C013</strain>
    </source>
</reference>
<evidence type="ECO:0000313" key="1">
    <source>
        <dbReference type="EMBL" id="ANZ40861.1"/>
    </source>
</evidence>
<organism evidence="1 2">
    <name type="scientific">Lentzea guizhouensis</name>
    <dbReference type="NCBI Taxonomy" id="1586287"/>
    <lineage>
        <taxon>Bacteria</taxon>
        <taxon>Bacillati</taxon>
        <taxon>Actinomycetota</taxon>
        <taxon>Actinomycetes</taxon>
        <taxon>Pseudonocardiales</taxon>
        <taxon>Pseudonocardiaceae</taxon>
        <taxon>Lentzea</taxon>
    </lineage>
</organism>
<name>A0A1B2HT21_9PSEU</name>